<sequence>MASPTRNGMSKVNNLNSHTGKTVTPPDSFGASRTQKNTALAMTRLPTKAHAPNRVGEECSA</sequence>
<reference evidence="2 3" key="1">
    <citation type="submission" date="2020-08" db="EMBL/GenBank/DDBJ databases">
        <title>Genomic Encyclopedia of Type Strains, Phase IV (KMG-V): Genome sequencing to study the core and pangenomes of soil and plant-associated prokaryotes.</title>
        <authorList>
            <person name="Whitman W."/>
        </authorList>
    </citation>
    <scope>NUCLEOTIDE SEQUENCE [LARGE SCALE GENOMIC DNA]</scope>
    <source>
        <strain evidence="2 3">M8US30</strain>
    </source>
</reference>
<dbReference type="EMBL" id="JACHDZ010000001">
    <property type="protein sequence ID" value="MBB5342144.1"/>
    <property type="molecule type" value="Genomic_DNA"/>
</dbReference>
<feature type="compositionally biased region" description="Polar residues" evidence="1">
    <location>
        <begin position="31"/>
        <end position="40"/>
    </location>
</feature>
<feature type="region of interest" description="Disordered" evidence="1">
    <location>
        <begin position="1"/>
        <end position="61"/>
    </location>
</feature>
<name>A0A7W8J3S9_9BACT</name>
<comment type="caution">
    <text evidence="2">The sequence shown here is derived from an EMBL/GenBank/DDBJ whole genome shotgun (WGS) entry which is preliminary data.</text>
</comment>
<dbReference type="Proteomes" id="UP000569092">
    <property type="component" value="Unassembled WGS sequence"/>
</dbReference>
<evidence type="ECO:0000256" key="1">
    <source>
        <dbReference type="SAM" id="MobiDB-lite"/>
    </source>
</evidence>
<accession>A0A7W8J3S9</accession>
<proteinExistence type="predicted"/>
<gene>
    <name evidence="2" type="ORF">HDF10_000094</name>
</gene>
<evidence type="ECO:0000313" key="3">
    <source>
        <dbReference type="Proteomes" id="UP000569092"/>
    </source>
</evidence>
<dbReference type="AlphaFoldDB" id="A0A7W8J3S9"/>
<organism evidence="2 3">
    <name type="scientific">Tunturiibacter lichenicola</name>
    <dbReference type="NCBI Taxonomy" id="2051959"/>
    <lineage>
        <taxon>Bacteria</taxon>
        <taxon>Pseudomonadati</taxon>
        <taxon>Acidobacteriota</taxon>
        <taxon>Terriglobia</taxon>
        <taxon>Terriglobales</taxon>
        <taxon>Acidobacteriaceae</taxon>
        <taxon>Tunturiibacter</taxon>
    </lineage>
</organism>
<protein>
    <submittedName>
        <fullName evidence="2">Uncharacterized protein</fullName>
    </submittedName>
</protein>
<evidence type="ECO:0000313" key="2">
    <source>
        <dbReference type="EMBL" id="MBB5342144.1"/>
    </source>
</evidence>
<feature type="compositionally biased region" description="Polar residues" evidence="1">
    <location>
        <begin position="1"/>
        <end position="22"/>
    </location>
</feature>